<evidence type="ECO:0000313" key="1">
    <source>
        <dbReference type="EMBL" id="SPX42989.1"/>
    </source>
</evidence>
<sequence>MAFNNGVFSFTSFVIIKLLDIQLDCLARSAEYGILLYANRYDAIEVQLGDNIRWHKGSEDLINSLLGDRIFQDDPL</sequence>
<organism evidence="1 2">
    <name type="scientific">Haemophilus influenzae</name>
    <dbReference type="NCBI Taxonomy" id="727"/>
    <lineage>
        <taxon>Bacteria</taxon>
        <taxon>Pseudomonadati</taxon>
        <taxon>Pseudomonadota</taxon>
        <taxon>Gammaproteobacteria</taxon>
        <taxon>Pasteurellales</taxon>
        <taxon>Pasteurellaceae</taxon>
        <taxon>Haemophilus</taxon>
    </lineage>
</organism>
<gene>
    <name evidence="1" type="ORF">NCTC11872_02639</name>
</gene>
<name>A0A2X1PQ29_HAEIF</name>
<evidence type="ECO:0000313" key="2">
    <source>
        <dbReference type="Proteomes" id="UP000249936"/>
    </source>
</evidence>
<accession>A0A2X1PQ29</accession>
<dbReference type="EMBL" id="UASK01000010">
    <property type="protein sequence ID" value="SPX42989.1"/>
    <property type="molecule type" value="Genomic_DNA"/>
</dbReference>
<protein>
    <submittedName>
        <fullName evidence="1">Uncharacterized protein</fullName>
    </submittedName>
</protein>
<reference evidence="1 2" key="1">
    <citation type="submission" date="2018-06" db="EMBL/GenBank/DDBJ databases">
        <authorList>
            <consortium name="Pathogen Informatics"/>
            <person name="Doyle S."/>
        </authorList>
    </citation>
    <scope>NUCLEOTIDE SEQUENCE [LARGE SCALE GENOMIC DNA]</scope>
    <source>
        <strain evidence="1 2">NCTC11872</strain>
    </source>
</reference>
<dbReference type="Proteomes" id="UP000249936">
    <property type="component" value="Unassembled WGS sequence"/>
</dbReference>
<dbReference type="AlphaFoldDB" id="A0A2X1PQ29"/>
<proteinExistence type="predicted"/>